<dbReference type="SUPFAM" id="SSF52096">
    <property type="entry name" value="ClpP/crotonase"/>
    <property type="match status" value="1"/>
</dbReference>
<gene>
    <name evidence="3" type="ORF">SAMN05216225_101225</name>
</gene>
<dbReference type="CDD" id="cd06558">
    <property type="entry name" value="crotonase-like"/>
    <property type="match status" value="1"/>
</dbReference>
<dbReference type="InterPro" id="IPR029045">
    <property type="entry name" value="ClpP/crotonase-like_dom_sf"/>
</dbReference>
<dbReference type="RefSeq" id="WP_072889482.1">
    <property type="nucleotide sequence ID" value="NZ_FQVW01000012.1"/>
</dbReference>
<keyword evidence="4" id="KW-1185">Reference proteome</keyword>
<evidence type="ECO:0000256" key="2">
    <source>
        <dbReference type="RuleBase" id="RU003707"/>
    </source>
</evidence>
<dbReference type="InterPro" id="IPR018376">
    <property type="entry name" value="Enoyl-CoA_hyd/isom_CS"/>
</dbReference>
<dbReference type="InterPro" id="IPR014748">
    <property type="entry name" value="Enoyl-CoA_hydra_C"/>
</dbReference>
<dbReference type="EMBL" id="FQVW01000012">
    <property type="protein sequence ID" value="SHG00687.1"/>
    <property type="molecule type" value="Genomic_DNA"/>
</dbReference>
<accession>A0A1M5GA88</accession>
<comment type="similarity">
    <text evidence="1 2">Belongs to the enoyl-CoA hydratase/isomerase family.</text>
</comment>
<dbReference type="GO" id="GO:0016853">
    <property type="term" value="F:isomerase activity"/>
    <property type="evidence" value="ECO:0007669"/>
    <property type="project" value="UniProtKB-KW"/>
</dbReference>
<dbReference type="STRING" id="930117.SAMN05216225_101225"/>
<name>A0A1M5GA88_9BACI</name>
<evidence type="ECO:0000256" key="1">
    <source>
        <dbReference type="ARBA" id="ARBA00005254"/>
    </source>
</evidence>
<sequence length="258" mass="28450">MDFQTIDYELIDQVATITLNRPSAYNAMTETMNKEIIKALKVATKDDSVRCIVLTGSGKAFCSGQDLGDIEKDTNHAEFLRERYHPMVRAINQTPKPIVAAINGTAAGAGMSLALAADFRLMKKGAKLVSAFMNIGLVPDSGFLYILPRLVGYAKAMEISVLGKPVSAEVAKEIGLVTELIEEKEWQEGVNQFTRKLANMPTKAFALVKKNMMSGLNQDVDVFLEYEAQAQRIAGMSNDHLEGIQAFEEKRKPRFIGK</sequence>
<organism evidence="3 4">
    <name type="scientific">Ornithinibacillus halophilus</name>
    <dbReference type="NCBI Taxonomy" id="930117"/>
    <lineage>
        <taxon>Bacteria</taxon>
        <taxon>Bacillati</taxon>
        <taxon>Bacillota</taxon>
        <taxon>Bacilli</taxon>
        <taxon>Bacillales</taxon>
        <taxon>Bacillaceae</taxon>
        <taxon>Ornithinibacillus</taxon>
    </lineage>
</organism>
<evidence type="ECO:0000313" key="4">
    <source>
        <dbReference type="Proteomes" id="UP000183988"/>
    </source>
</evidence>
<dbReference type="Pfam" id="PF00378">
    <property type="entry name" value="ECH_1"/>
    <property type="match status" value="1"/>
</dbReference>
<proteinExistence type="inferred from homology"/>
<dbReference type="PROSITE" id="PS00166">
    <property type="entry name" value="ENOYL_COA_HYDRATASE"/>
    <property type="match status" value="1"/>
</dbReference>
<dbReference type="InterPro" id="IPR001753">
    <property type="entry name" value="Enoyl-CoA_hydra/iso"/>
</dbReference>
<protein>
    <submittedName>
        <fullName evidence="3">2-(1,2-epoxy-1,2-dihydrophenyl)acetyl-CoA isomerase</fullName>
    </submittedName>
</protein>
<dbReference type="AlphaFoldDB" id="A0A1M5GA88"/>
<dbReference type="PANTHER" id="PTHR43459">
    <property type="entry name" value="ENOYL-COA HYDRATASE"/>
    <property type="match status" value="1"/>
</dbReference>
<dbReference type="Gene3D" id="1.10.12.10">
    <property type="entry name" value="Lyase 2-enoyl-coa Hydratase, Chain A, domain 2"/>
    <property type="match status" value="1"/>
</dbReference>
<keyword evidence="3" id="KW-0413">Isomerase</keyword>
<dbReference type="Gene3D" id="3.90.226.10">
    <property type="entry name" value="2-enoyl-CoA Hydratase, Chain A, domain 1"/>
    <property type="match status" value="1"/>
</dbReference>
<evidence type="ECO:0000313" key="3">
    <source>
        <dbReference type="EMBL" id="SHG00687.1"/>
    </source>
</evidence>
<reference evidence="3 4" key="1">
    <citation type="submission" date="2016-11" db="EMBL/GenBank/DDBJ databases">
        <authorList>
            <person name="Jaros S."/>
            <person name="Januszkiewicz K."/>
            <person name="Wedrychowicz H."/>
        </authorList>
    </citation>
    <scope>NUCLEOTIDE SEQUENCE [LARGE SCALE GENOMIC DNA]</scope>
    <source>
        <strain evidence="3 4">IBRC-M 10683</strain>
    </source>
</reference>
<dbReference type="PANTHER" id="PTHR43459:SF1">
    <property type="entry name" value="EG:BACN32G11.4 PROTEIN"/>
    <property type="match status" value="1"/>
</dbReference>
<dbReference type="Proteomes" id="UP000183988">
    <property type="component" value="Unassembled WGS sequence"/>
</dbReference>